<keyword evidence="3" id="KW-0238">DNA-binding</keyword>
<dbReference type="SUPFAM" id="SSF52540">
    <property type="entry name" value="P-loop containing nucleoside triphosphate hydrolases"/>
    <property type="match status" value="1"/>
</dbReference>
<proteinExistence type="predicted"/>
<evidence type="ECO:0000256" key="2">
    <source>
        <dbReference type="ARBA" id="ARBA00022840"/>
    </source>
</evidence>
<feature type="domain" description="DNA mismatch repair proteins mutS family" evidence="5">
    <location>
        <begin position="421"/>
        <end position="632"/>
    </location>
</feature>
<keyword evidence="4" id="KW-1133">Transmembrane helix</keyword>
<protein>
    <recommendedName>
        <fullName evidence="5">DNA mismatch repair proteins mutS family domain-containing protein</fullName>
    </recommendedName>
</protein>
<dbReference type="PANTHER" id="PTHR11361">
    <property type="entry name" value="DNA MISMATCH REPAIR PROTEIN MUTS FAMILY MEMBER"/>
    <property type="match status" value="1"/>
</dbReference>
<dbReference type="GO" id="GO:0005524">
    <property type="term" value="F:ATP binding"/>
    <property type="evidence" value="ECO:0007669"/>
    <property type="project" value="UniProtKB-KW"/>
</dbReference>
<dbReference type="SMART" id="SM00534">
    <property type="entry name" value="MUTSac"/>
    <property type="match status" value="1"/>
</dbReference>
<dbReference type="AlphaFoldDB" id="A0A6C0HUR5"/>
<dbReference type="GO" id="GO:0030983">
    <property type="term" value="F:mismatched DNA binding"/>
    <property type="evidence" value="ECO:0007669"/>
    <property type="project" value="InterPro"/>
</dbReference>
<dbReference type="InterPro" id="IPR045076">
    <property type="entry name" value="MutS"/>
</dbReference>
<evidence type="ECO:0000256" key="1">
    <source>
        <dbReference type="ARBA" id="ARBA00022741"/>
    </source>
</evidence>
<keyword evidence="2" id="KW-0067">ATP-binding</keyword>
<dbReference type="PANTHER" id="PTHR11361:SF34">
    <property type="entry name" value="DNA MISMATCH REPAIR PROTEIN MSH1, MITOCHONDRIAL"/>
    <property type="match status" value="1"/>
</dbReference>
<evidence type="ECO:0000313" key="6">
    <source>
        <dbReference type="EMBL" id="QHT84027.1"/>
    </source>
</evidence>
<keyword evidence="4" id="KW-0812">Transmembrane</keyword>
<feature type="transmembrane region" description="Helical" evidence="4">
    <location>
        <begin position="176"/>
        <end position="197"/>
    </location>
</feature>
<evidence type="ECO:0000256" key="3">
    <source>
        <dbReference type="ARBA" id="ARBA00023125"/>
    </source>
</evidence>
<sequence>MWLSSVASFVTPLLKTPITPSGQAADVSLVFLDGSFSAIPHNPFRLPITYVSSEHVRPLSPIIVQDLELVVSPAKSMYEIMLQPTHDFGKQMIPEWSQQFSTDVVFLRDTQKVITDMPRFPATLYMRPEMCNRLSTIWKDLQHPDFLEKHNFMEWNCLKFLNESSSFLQLISVGNLMSPVISLFIPILFLILPFIILKIQGLTLTFEMYIGVLKRLAKNHFIGKAIMSLESFSPEKLLYLFAMLGLYMMQIYQNIVTCQHFYQNTRQMNNDLVELDSFVAYSCTSMDTFVNMHGSKTSYMEFCKETQKHAQYLHELKKELGYISKFRCSVQKLSELGYMLKCYYRIYSNEKYRHAIQYAVGFEGYMDNLRGISRHWLIRKISMISLKKTKKTKRTKFVQQYYPSLMYESSSTLVKNTVSLSKNMIITGPNASGKTTLLKTSAINMIFSQQFGCGFYSEGSMLPKPYTHIHSYLNIPDTSERDSLFQAEARRCKDIIDAVSSGNPDATGQRAECLQQLTSEVAKQPEKFGMGHHFCIFDELYSGTNPKEASKAAYAFLKYLAKRKNVHFMLTTHYVGVCKKFDDDHDEPKTRHPKIANFKMNVLIDPNTKSMNYTYCIQPGISIVEGAGKILEDMDYPQEIMGDFKDID</sequence>
<dbReference type="GO" id="GO:0140664">
    <property type="term" value="F:ATP-dependent DNA damage sensor activity"/>
    <property type="evidence" value="ECO:0007669"/>
    <property type="project" value="InterPro"/>
</dbReference>
<reference evidence="6" key="1">
    <citation type="journal article" date="2020" name="Nature">
        <title>Giant virus diversity and host interactions through global metagenomics.</title>
        <authorList>
            <person name="Schulz F."/>
            <person name="Roux S."/>
            <person name="Paez-Espino D."/>
            <person name="Jungbluth S."/>
            <person name="Walsh D.A."/>
            <person name="Denef V.J."/>
            <person name="McMahon K.D."/>
            <person name="Konstantinidis K.T."/>
            <person name="Eloe-Fadrosh E.A."/>
            <person name="Kyrpides N.C."/>
            <person name="Woyke T."/>
        </authorList>
    </citation>
    <scope>NUCLEOTIDE SEQUENCE</scope>
    <source>
        <strain evidence="6">GVMAG-M-3300023184-16</strain>
    </source>
</reference>
<evidence type="ECO:0000259" key="5">
    <source>
        <dbReference type="SMART" id="SM00534"/>
    </source>
</evidence>
<dbReference type="GO" id="GO:0006298">
    <property type="term" value="P:mismatch repair"/>
    <property type="evidence" value="ECO:0007669"/>
    <property type="project" value="InterPro"/>
</dbReference>
<dbReference type="EMBL" id="MN740015">
    <property type="protein sequence ID" value="QHT84027.1"/>
    <property type="molecule type" value="Genomic_DNA"/>
</dbReference>
<accession>A0A6C0HUR5</accession>
<organism evidence="6">
    <name type="scientific">viral metagenome</name>
    <dbReference type="NCBI Taxonomy" id="1070528"/>
    <lineage>
        <taxon>unclassified sequences</taxon>
        <taxon>metagenomes</taxon>
        <taxon>organismal metagenomes</taxon>
    </lineage>
</organism>
<evidence type="ECO:0000256" key="4">
    <source>
        <dbReference type="SAM" id="Phobius"/>
    </source>
</evidence>
<dbReference type="Gene3D" id="3.40.50.300">
    <property type="entry name" value="P-loop containing nucleotide triphosphate hydrolases"/>
    <property type="match status" value="1"/>
</dbReference>
<name>A0A6C0HUR5_9ZZZZ</name>
<feature type="transmembrane region" description="Helical" evidence="4">
    <location>
        <begin position="237"/>
        <end position="255"/>
    </location>
</feature>
<keyword evidence="4" id="KW-0472">Membrane</keyword>
<keyword evidence="1" id="KW-0547">Nucleotide-binding</keyword>
<dbReference type="InterPro" id="IPR027417">
    <property type="entry name" value="P-loop_NTPase"/>
</dbReference>
<dbReference type="InterPro" id="IPR000432">
    <property type="entry name" value="DNA_mismatch_repair_MutS_C"/>
</dbReference>